<name>A0AAD5SSI4_9FUNG</name>
<dbReference type="GO" id="GO:0003756">
    <property type="term" value="F:protein disulfide isomerase activity"/>
    <property type="evidence" value="ECO:0007669"/>
    <property type="project" value="TreeGrafter"/>
</dbReference>
<dbReference type="InterPro" id="IPR036249">
    <property type="entry name" value="Thioredoxin-like_sf"/>
</dbReference>
<evidence type="ECO:0000313" key="2">
    <source>
        <dbReference type="EMBL" id="KAJ3100034.1"/>
    </source>
</evidence>
<protein>
    <recommendedName>
        <fullName evidence="1">Thioredoxin domain-containing protein</fullName>
    </recommendedName>
</protein>
<accession>A0AAD5SSI4</accession>
<dbReference type="Proteomes" id="UP001211907">
    <property type="component" value="Unassembled WGS sequence"/>
</dbReference>
<dbReference type="Gene3D" id="3.40.30.10">
    <property type="entry name" value="Glutaredoxin"/>
    <property type="match status" value="1"/>
</dbReference>
<dbReference type="GO" id="GO:0005783">
    <property type="term" value="C:endoplasmic reticulum"/>
    <property type="evidence" value="ECO:0007669"/>
    <property type="project" value="TreeGrafter"/>
</dbReference>
<dbReference type="GO" id="GO:0006457">
    <property type="term" value="P:protein folding"/>
    <property type="evidence" value="ECO:0007669"/>
    <property type="project" value="TreeGrafter"/>
</dbReference>
<dbReference type="InterPro" id="IPR013766">
    <property type="entry name" value="Thioredoxin_domain"/>
</dbReference>
<gene>
    <name evidence="2" type="ORF">HK100_004792</name>
</gene>
<evidence type="ECO:0000313" key="3">
    <source>
        <dbReference type="Proteomes" id="UP001211907"/>
    </source>
</evidence>
<dbReference type="SUPFAM" id="SSF52833">
    <property type="entry name" value="Thioredoxin-like"/>
    <property type="match status" value="1"/>
</dbReference>
<feature type="domain" description="Thioredoxin" evidence="1">
    <location>
        <begin position="9"/>
        <end position="68"/>
    </location>
</feature>
<dbReference type="EMBL" id="JADGJH010002310">
    <property type="protein sequence ID" value="KAJ3100034.1"/>
    <property type="molecule type" value="Genomic_DNA"/>
</dbReference>
<dbReference type="Pfam" id="PF00085">
    <property type="entry name" value="Thioredoxin"/>
    <property type="match status" value="1"/>
</dbReference>
<sequence>MQTEFVDQKLHETGAMITKVDCTGLNEAWCASKYGVDAYPTINMYHNGKFVEEYTGDHEVNDIIAYIKSLVEKYY</sequence>
<reference evidence="2" key="1">
    <citation type="submission" date="2020-05" db="EMBL/GenBank/DDBJ databases">
        <title>Phylogenomic resolution of chytrid fungi.</title>
        <authorList>
            <person name="Stajich J.E."/>
            <person name="Amses K."/>
            <person name="Simmons R."/>
            <person name="Seto K."/>
            <person name="Myers J."/>
            <person name="Bonds A."/>
            <person name="Quandt C.A."/>
            <person name="Barry K."/>
            <person name="Liu P."/>
            <person name="Grigoriev I."/>
            <person name="Longcore J.E."/>
            <person name="James T.Y."/>
        </authorList>
    </citation>
    <scope>NUCLEOTIDE SEQUENCE</scope>
    <source>
        <strain evidence="2">JEL0513</strain>
    </source>
</reference>
<evidence type="ECO:0000259" key="1">
    <source>
        <dbReference type="Pfam" id="PF00085"/>
    </source>
</evidence>
<comment type="caution">
    <text evidence="2">The sequence shown here is derived from an EMBL/GenBank/DDBJ whole genome shotgun (WGS) entry which is preliminary data.</text>
</comment>
<dbReference type="AlphaFoldDB" id="A0AAD5SSI4"/>
<dbReference type="InterPro" id="IPR051063">
    <property type="entry name" value="PDI"/>
</dbReference>
<keyword evidence="3" id="KW-1185">Reference proteome</keyword>
<organism evidence="2 3">
    <name type="scientific">Physocladia obscura</name>
    <dbReference type="NCBI Taxonomy" id="109957"/>
    <lineage>
        <taxon>Eukaryota</taxon>
        <taxon>Fungi</taxon>
        <taxon>Fungi incertae sedis</taxon>
        <taxon>Chytridiomycota</taxon>
        <taxon>Chytridiomycota incertae sedis</taxon>
        <taxon>Chytridiomycetes</taxon>
        <taxon>Chytridiales</taxon>
        <taxon>Chytriomycetaceae</taxon>
        <taxon>Physocladia</taxon>
    </lineage>
</organism>
<dbReference type="PANTHER" id="PTHR45672">
    <property type="entry name" value="PROTEIN DISULFIDE-ISOMERASE C17H9.14C-RELATED"/>
    <property type="match status" value="1"/>
</dbReference>
<proteinExistence type="predicted"/>